<evidence type="ECO:0000313" key="2">
    <source>
        <dbReference type="EMBL" id="OCL06689.1"/>
    </source>
</evidence>
<accession>A0A8E2JRC9</accession>
<dbReference type="PROSITE" id="PS50181">
    <property type="entry name" value="FBOX"/>
    <property type="match status" value="1"/>
</dbReference>
<gene>
    <name evidence="2" type="ORF">AOQ84DRAFT_355357</name>
</gene>
<proteinExistence type="predicted"/>
<reference evidence="2 3" key="1">
    <citation type="journal article" date="2016" name="Nat. Commun.">
        <title>Ectomycorrhizal ecology is imprinted in the genome of the dominant symbiotic fungus Cenococcum geophilum.</title>
        <authorList>
            <consortium name="DOE Joint Genome Institute"/>
            <person name="Peter M."/>
            <person name="Kohler A."/>
            <person name="Ohm R.A."/>
            <person name="Kuo A."/>
            <person name="Krutzmann J."/>
            <person name="Morin E."/>
            <person name="Arend M."/>
            <person name="Barry K.W."/>
            <person name="Binder M."/>
            <person name="Choi C."/>
            <person name="Clum A."/>
            <person name="Copeland A."/>
            <person name="Grisel N."/>
            <person name="Haridas S."/>
            <person name="Kipfer T."/>
            <person name="LaButti K."/>
            <person name="Lindquist E."/>
            <person name="Lipzen A."/>
            <person name="Maire R."/>
            <person name="Meier B."/>
            <person name="Mihaltcheva S."/>
            <person name="Molinier V."/>
            <person name="Murat C."/>
            <person name="Poggeler S."/>
            <person name="Quandt C.A."/>
            <person name="Sperisen C."/>
            <person name="Tritt A."/>
            <person name="Tisserant E."/>
            <person name="Crous P.W."/>
            <person name="Henrissat B."/>
            <person name="Nehls U."/>
            <person name="Egli S."/>
            <person name="Spatafora J.W."/>
            <person name="Grigoriev I.V."/>
            <person name="Martin F.M."/>
        </authorList>
    </citation>
    <scope>NUCLEOTIDE SEQUENCE [LARGE SCALE GENOMIC DNA]</scope>
    <source>
        <strain evidence="2 3">CBS 207.34</strain>
    </source>
</reference>
<dbReference type="InterPro" id="IPR001810">
    <property type="entry name" value="F-box_dom"/>
</dbReference>
<dbReference type="SUPFAM" id="SSF81383">
    <property type="entry name" value="F-box domain"/>
    <property type="match status" value="1"/>
</dbReference>
<dbReference type="InterPro" id="IPR036047">
    <property type="entry name" value="F-box-like_dom_sf"/>
</dbReference>
<name>A0A8E2JRC9_9PEZI</name>
<feature type="domain" description="F-box" evidence="1">
    <location>
        <begin position="1"/>
        <end position="46"/>
    </location>
</feature>
<dbReference type="Proteomes" id="UP000250140">
    <property type="component" value="Unassembled WGS sequence"/>
</dbReference>
<protein>
    <recommendedName>
        <fullName evidence="1">F-box domain-containing protein</fullName>
    </recommendedName>
</protein>
<dbReference type="EMBL" id="KV750006">
    <property type="protein sequence ID" value="OCL06689.1"/>
    <property type="molecule type" value="Genomic_DNA"/>
</dbReference>
<evidence type="ECO:0000259" key="1">
    <source>
        <dbReference type="PROSITE" id="PS50181"/>
    </source>
</evidence>
<dbReference type="CDD" id="cd09917">
    <property type="entry name" value="F-box_SF"/>
    <property type="match status" value="1"/>
</dbReference>
<evidence type="ECO:0000313" key="3">
    <source>
        <dbReference type="Proteomes" id="UP000250140"/>
    </source>
</evidence>
<dbReference type="AlphaFoldDB" id="A0A8E2JRC9"/>
<keyword evidence="3" id="KW-1185">Reference proteome</keyword>
<dbReference type="Pfam" id="PF00646">
    <property type="entry name" value="F-box"/>
    <property type="match status" value="1"/>
</dbReference>
<organism evidence="2 3">
    <name type="scientific">Glonium stellatum</name>
    <dbReference type="NCBI Taxonomy" id="574774"/>
    <lineage>
        <taxon>Eukaryota</taxon>
        <taxon>Fungi</taxon>
        <taxon>Dikarya</taxon>
        <taxon>Ascomycota</taxon>
        <taxon>Pezizomycotina</taxon>
        <taxon>Dothideomycetes</taxon>
        <taxon>Pleosporomycetidae</taxon>
        <taxon>Gloniales</taxon>
        <taxon>Gloniaceae</taxon>
        <taxon>Glonium</taxon>
    </lineage>
</organism>
<dbReference type="OrthoDB" id="6058203at2759"/>
<sequence length="568" mass="65196">MLLKLPPELLRQIIFLLDPESFSVCLLTCKAFRNHALNSTKLLRVQLKRMPGRQDAIENRDYSTESLLTIFSKRAAQHMHNGGVSLADVHSFRPSTRIDWKNSTIISCPCKWTKHLMLVEVCSDDALVRLHTITKHGRRDYRPKLRHVISPNTSCFTYTPFSHQIRFEVVKITVCEPEKPFRNPPWSCVNRIAVLYRYRLTDDVSPQGSKAAEESQKVMKLVTYELDPEFGPYVVDALDVHIAEGHYPVAIAVSKSGTPMVVFRWHEGRNHRSKLVRYDRSTSQEAYPVAIASTLEEDSRYPDEVISGIEVKGKRIHLFPPWLPIPQWTISNFFSLLEINRRNTHLPDDIEAFASHSLGKAFASHHHHLITDPSLNHGTTTCINTALEVMISREEFRYGEPGRVGAFILKAVQYPDKCEMFDLTEDYRNLYHVFVARLAGLGSLFNLSTLGIRMAVSPCGHRIAMASWKRVLVWALDPKAFLDPATLADGPVPGDHAYLEGCGYRYYQCNEFYQEMVELQPLELPEVGVVFDLAFRDEDELWAWTEKGLVRWRFGVWSNRRREATLLE</sequence>